<dbReference type="EMBL" id="JAWWNJ010000011">
    <property type="protein sequence ID" value="KAK7045094.1"/>
    <property type="molecule type" value="Genomic_DNA"/>
</dbReference>
<feature type="domain" description="BTB" evidence="1">
    <location>
        <begin position="28"/>
        <end position="92"/>
    </location>
</feature>
<dbReference type="CDD" id="cd18186">
    <property type="entry name" value="BTB_POZ_ZBTB_KLHL-like"/>
    <property type="match status" value="1"/>
</dbReference>
<dbReference type="AlphaFoldDB" id="A0AAW0D3B5"/>
<evidence type="ECO:0000259" key="1">
    <source>
        <dbReference type="PROSITE" id="PS50097"/>
    </source>
</evidence>
<comment type="caution">
    <text evidence="2">The sequence shown here is derived from an EMBL/GenBank/DDBJ whole genome shotgun (WGS) entry which is preliminary data.</text>
</comment>
<dbReference type="PROSITE" id="PS50097">
    <property type="entry name" value="BTB"/>
    <property type="match status" value="1"/>
</dbReference>
<dbReference type="Gene3D" id="3.30.710.10">
    <property type="entry name" value="Potassium Channel Kv1.1, Chain A"/>
    <property type="match status" value="1"/>
</dbReference>
<dbReference type="Proteomes" id="UP001362999">
    <property type="component" value="Unassembled WGS sequence"/>
</dbReference>
<dbReference type="InterPro" id="IPR011333">
    <property type="entry name" value="SKP1/BTB/POZ_sf"/>
</dbReference>
<reference evidence="2 3" key="1">
    <citation type="journal article" date="2024" name="J Genomics">
        <title>Draft genome sequencing and assembly of Favolaschia claudopus CIRM-BRFM 2984 isolated from oak limbs.</title>
        <authorList>
            <person name="Navarro D."/>
            <person name="Drula E."/>
            <person name="Chaduli D."/>
            <person name="Cazenave R."/>
            <person name="Ahrendt S."/>
            <person name="Wang J."/>
            <person name="Lipzen A."/>
            <person name="Daum C."/>
            <person name="Barry K."/>
            <person name="Grigoriev I.V."/>
            <person name="Favel A."/>
            <person name="Rosso M.N."/>
            <person name="Martin F."/>
        </authorList>
    </citation>
    <scope>NUCLEOTIDE SEQUENCE [LARGE SCALE GENOMIC DNA]</scope>
    <source>
        <strain evidence="2 3">CIRM-BRFM 2984</strain>
    </source>
</reference>
<sequence>MATTNESTAPTSSPAFIPIEPFRSAKGADIILRSSDGVDFHAHRVVLSLVSPVFETMFQLPQSGDAIDEIPVIDMEENSSTLQKALRFFYPGTHPDIQTLADLEELVEVLISKYDMQCLLPTVKQQFEKYYASNYLALYALGVKHSWKDVAVEAAKASLKYRLRSLHTSEAPPQLNGITAVAYHNLQHYHYLCGRAAQATAHNPPWSGNGAPCTHCRCVNICVSDQSWKTMSFWMGDFLDQIGPALAEIPGLNIYEHSAFHQAIQKSLCTATSCSGLNFFRSFAKVLIAQIHTEIDKIELKF</sequence>
<name>A0AAW0D3B5_9AGAR</name>
<keyword evidence="3" id="KW-1185">Reference proteome</keyword>
<gene>
    <name evidence="2" type="ORF">R3P38DRAFT_3347296</name>
</gene>
<dbReference type="SUPFAM" id="SSF54695">
    <property type="entry name" value="POZ domain"/>
    <property type="match status" value="1"/>
</dbReference>
<dbReference type="SMART" id="SM00225">
    <property type="entry name" value="BTB"/>
    <property type="match status" value="1"/>
</dbReference>
<organism evidence="2 3">
    <name type="scientific">Favolaschia claudopus</name>
    <dbReference type="NCBI Taxonomy" id="2862362"/>
    <lineage>
        <taxon>Eukaryota</taxon>
        <taxon>Fungi</taxon>
        <taxon>Dikarya</taxon>
        <taxon>Basidiomycota</taxon>
        <taxon>Agaricomycotina</taxon>
        <taxon>Agaricomycetes</taxon>
        <taxon>Agaricomycetidae</taxon>
        <taxon>Agaricales</taxon>
        <taxon>Marasmiineae</taxon>
        <taxon>Mycenaceae</taxon>
        <taxon>Favolaschia</taxon>
    </lineage>
</organism>
<accession>A0AAW0D3B5</accession>
<evidence type="ECO:0000313" key="3">
    <source>
        <dbReference type="Proteomes" id="UP001362999"/>
    </source>
</evidence>
<protein>
    <recommendedName>
        <fullName evidence="1">BTB domain-containing protein</fullName>
    </recommendedName>
</protein>
<proteinExistence type="predicted"/>
<dbReference type="Pfam" id="PF00651">
    <property type="entry name" value="BTB"/>
    <property type="match status" value="1"/>
</dbReference>
<evidence type="ECO:0000313" key="2">
    <source>
        <dbReference type="EMBL" id="KAK7045094.1"/>
    </source>
</evidence>
<dbReference type="InterPro" id="IPR000210">
    <property type="entry name" value="BTB/POZ_dom"/>
</dbReference>